<dbReference type="InterPro" id="IPR001584">
    <property type="entry name" value="Integrase_cat-core"/>
</dbReference>
<gene>
    <name evidence="2" type="ORF">ACFO5I_02855</name>
</gene>
<evidence type="ECO:0000313" key="3">
    <source>
        <dbReference type="Proteomes" id="UP001595969"/>
    </source>
</evidence>
<dbReference type="RefSeq" id="WP_204654010.1">
    <property type="nucleotide sequence ID" value="NZ_JAFBFD010000017.1"/>
</dbReference>
<reference evidence="3" key="1">
    <citation type="journal article" date="2019" name="Int. J. Syst. Evol. Microbiol.">
        <title>The Global Catalogue of Microorganisms (GCM) 10K type strain sequencing project: providing services to taxonomists for standard genome sequencing and annotation.</title>
        <authorList>
            <consortium name="The Broad Institute Genomics Platform"/>
            <consortium name="The Broad Institute Genome Sequencing Center for Infectious Disease"/>
            <person name="Wu L."/>
            <person name="Ma J."/>
        </authorList>
    </citation>
    <scope>NUCLEOTIDE SEQUENCE [LARGE SCALE GENOMIC DNA]</scope>
    <source>
        <strain evidence="3">CGMCC 1.19032</strain>
    </source>
</reference>
<dbReference type="EMBL" id="JBHSGS010000015">
    <property type="protein sequence ID" value="MFC4718683.1"/>
    <property type="molecule type" value="Genomic_DNA"/>
</dbReference>
<proteinExistence type="predicted"/>
<feature type="domain" description="Integrase catalytic" evidence="1">
    <location>
        <begin position="2"/>
        <end position="29"/>
    </location>
</feature>
<evidence type="ECO:0000313" key="2">
    <source>
        <dbReference type="EMBL" id="MFC4718683.1"/>
    </source>
</evidence>
<organism evidence="2 3">
    <name type="scientific">Enterococcus lemanii</name>
    <dbReference type="NCBI Taxonomy" id="1159752"/>
    <lineage>
        <taxon>Bacteria</taxon>
        <taxon>Bacillati</taxon>
        <taxon>Bacillota</taxon>
        <taxon>Bacilli</taxon>
        <taxon>Lactobacillales</taxon>
        <taxon>Enterococcaceae</taxon>
        <taxon>Enterococcus</taxon>
    </lineage>
</organism>
<sequence>MVNDSIDYYNNGRRQWNLKKLAPIDYRYQLVAT</sequence>
<name>A0ABV9MVI1_9ENTE</name>
<evidence type="ECO:0000259" key="1">
    <source>
        <dbReference type="Pfam" id="PF13333"/>
    </source>
</evidence>
<dbReference type="Proteomes" id="UP001595969">
    <property type="component" value="Unassembled WGS sequence"/>
</dbReference>
<keyword evidence="3" id="KW-1185">Reference proteome</keyword>
<dbReference type="Pfam" id="PF13333">
    <property type="entry name" value="rve_2"/>
    <property type="match status" value="1"/>
</dbReference>
<accession>A0ABV9MVI1</accession>
<comment type="caution">
    <text evidence="2">The sequence shown here is derived from an EMBL/GenBank/DDBJ whole genome shotgun (WGS) entry which is preliminary data.</text>
</comment>
<protein>
    <submittedName>
        <fullName evidence="2">IS3 family transposase</fullName>
    </submittedName>
</protein>